<name>A0A8J3Q2I6_9ACTN</name>
<feature type="transmembrane region" description="Helical" evidence="1">
    <location>
        <begin position="63"/>
        <end position="84"/>
    </location>
</feature>
<feature type="domain" description="EAL" evidence="2">
    <location>
        <begin position="467"/>
        <end position="722"/>
    </location>
</feature>
<dbReference type="NCBIfam" id="TIGR00254">
    <property type="entry name" value="GGDEF"/>
    <property type="match status" value="1"/>
</dbReference>
<organism evidence="4 5">
    <name type="scientific">Rhizocola hellebori</name>
    <dbReference type="NCBI Taxonomy" id="1392758"/>
    <lineage>
        <taxon>Bacteria</taxon>
        <taxon>Bacillati</taxon>
        <taxon>Actinomycetota</taxon>
        <taxon>Actinomycetes</taxon>
        <taxon>Micromonosporales</taxon>
        <taxon>Micromonosporaceae</taxon>
        <taxon>Rhizocola</taxon>
    </lineage>
</organism>
<evidence type="ECO:0000259" key="2">
    <source>
        <dbReference type="PROSITE" id="PS50883"/>
    </source>
</evidence>
<feature type="transmembrane region" description="Helical" evidence="1">
    <location>
        <begin position="135"/>
        <end position="154"/>
    </location>
</feature>
<dbReference type="InterPro" id="IPR001633">
    <property type="entry name" value="EAL_dom"/>
</dbReference>
<dbReference type="Gene3D" id="3.30.70.270">
    <property type="match status" value="1"/>
</dbReference>
<keyword evidence="1" id="KW-0472">Membrane</keyword>
<dbReference type="PROSITE" id="PS50887">
    <property type="entry name" value="GGDEF"/>
    <property type="match status" value="1"/>
</dbReference>
<dbReference type="InterPro" id="IPR035919">
    <property type="entry name" value="EAL_sf"/>
</dbReference>
<dbReference type="Proteomes" id="UP000612899">
    <property type="component" value="Unassembled WGS sequence"/>
</dbReference>
<dbReference type="InterPro" id="IPR000160">
    <property type="entry name" value="GGDEF_dom"/>
</dbReference>
<feature type="transmembrane region" description="Helical" evidence="1">
    <location>
        <begin position="35"/>
        <end position="57"/>
    </location>
</feature>
<dbReference type="EMBL" id="BONY01000003">
    <property type="protein sequence ID" value="GIH02688.1"/>
    <property type="molecule type" value="Genomic_DNA"/>
</dbReference>
<comment type="caution">
    <text evidence="4">The sequence shown here is derived from an EMBL/GenBank/DDBJ whole genome shotgun (WGS) entry which is preliminary data.</text>
</comment>
<dbReference type="Pfam" id="PF00563">
    <property type="entry name" value="EAL"/>
    <property type="match status" value="1"/>
</dbReference>
<evidence type="ECO:0000313" key="5">
    <source>
        <dbReference type="Proteomes" id="UP000612899"/>
    </source>
</evidence>
<protein>
    <submittedName>
        <fullName evidence="4">Bifunctional diguanylate cyclase/phosphodiesterase</fullName>
    </submittedName>
</protein>
<dbReference type="InterPro" id="IPR029787">
    <property type="entry name" value="Nucleotide_cyclase"/>
</dbReference>
<dbReference type="PANTHER" id="PTHR33121">
    <property type="entry name" value="CYCLIC DI-GMP PHOSPHODIESTERASE PDEF"/>
    <property type="match status" value="1"/>
</dbReference>
<sequence>MLLDGASSWGVLICLTGAAAGITFAAAGKQARHELLVSASLALTPVPVIAAAFASALAIPHPMAIAIVLAACLAAGAGLVATLLSRAQPSAAGGGWRRDLLDGLLAGDGVFSLCWTLGLMNGFGPFRLGEQRSLIGAALAGVCLITALCLVTVLRAGRPWPRNVTVAMGLLLIVIADAILTLAVVKEKTGMWVAGPAAFIALGCIILGWGTRFPRPANASPGTWPLAPFGVFPAFLAVASICSAATIQAVRMHSLDLGIATTGIPLAILLGLRIALALSEARRSALQLTEREAEYWRMANLDPLTALSNRRRLWQALDERARRQAGGPSCTLLVIDLDGFKDINDLNGHDVGDEVLVEVGKRLQAALGPDDLAIRLGGDEFAALISASQDRAGRAAVRLLSALCRPYQVDGVTVHLGASIGYADSVTAKSPKELMRNADLALRLAKQRGKSRIEAFDVAYDKTLQRRLVIEHDLRGSGKRKELSLAYQPIVDLASGRIVGAEALLRWQHPLLGAISPDEFVQIAEEAGLIGELGAWVIEHTCRELAASYRRGRTLWMSANVSLRELRAPRYADRIAATLRRHGVPPSLLVLEMTESAAAQDIAQLSGVLQTLRALGVRIALDDFGAGYSSLGQLRRLPVDILKIDRELVAEPPRAPALQDAPLVDVIVTLGHRLGLQVIAEGVETAGQREVVESDGCQLCQGFYFAGPLSPGELDRLLQEQPAYAPV</sequence>
<proteinExistence type="predicted"/>
<keyword evidence="5" id="KW-1185">Reference proteome</keyword>
<feature type="transmembrane region" description="Helical" evidence="1">
    <location>
        <begin position="166"/>
        <end position="185"/>
    </location>
</feature>
<keyword evidence="1" id="KW-0812">Transmembrane</keyword>
<dbReference type="GO" id="GO:0071111">
    <property type="term" value="F:cyclic-guanylate-specific phosphodiesterase activity"/>
    <property type="evidence" value="ECO:0007669"/>
    <property type="project" value="InterPro"/>
</dbReference>
<dbReference type="InterPro" id="IPR043128">
    <property type="entry name" value="Rev_trsase/Diguanyl_cyclase"/>
</dbReference>
<keyword evidence="1" id="KW-1133">Transmembrane helix</keyword>
<dbReference type="CDD" id="cd01949">
    <property type="entry name" value="GGDEF"/>
    <property type="match status" value="1"/>
</dbReference>
<dbReference type="SUPFAM" id="SSF141868">
    <property type="entry name" value="EAL domain-like"/>
    <property type="match status" value="1"/>
</dbReference>
<evidence type="ECO:0000259" key="3">
    <source>
        <dbReference type="PROSITE" id="PS50887"/>
    </source>
</evidence>
<dbReference type="SUPFAM" id="SSF55073">
    <property type="entry name" value="Nucleotide cyclase"/>
    <property type="match status" value="1"/>
</dbReference>
<dbReference type="SMART" id="SM00052">
    <property type="entry name" value="EAL"/>
    <property type="match status" value="1"/>
</dbReference>
<reference evidence="4" key="1">
    <citation type="submission" date="2021-01" db="EMBL/GenBank/DDBJ databases">
        <title>Whole genome shotgun sequence of Rhizocola hellebori NBRC 109834.</title>
        <authorList>
            <person name="Komaki H."/>
            <person name="Tamura T."/>
        </authorList>
    </citation>
    <scope>NUCLEOTIDE SEQUENCE</scope>
    <source>
        <strain evidence="4">NBRC 109834</strain>
    </source>
</reference>
<dbReference type="CDD" id="cd01948">
    <property type="entry name" value="EAL"/>
    <property type="match status" value="1"/>
</dbReference>
<dbReference type="Pfam" id="PF00990">
    <property type="entry name" value="GGDEF"/>
    <property type="match status" value="1"/>
</dbReference>
<dbReference type="PROSITE" id="PS50883">
    <property type="entry name" value="EAL"/>
    <property type="match status" value="1"/>
</dbReference>
<feature type="transmembrane region" description="Helical" evidence="1">
    <location>
        <begin position="223"/>
        <end position="247"/>
    </location>
</feature>
<dbReference type="AlphaFoldDB" id="A0A8J3Q2I6"/>
<feature type="domain" description="GGDEF" evidence="3">
    <location>
        <begin position="328"/>
        <end position="458"/>
    </location>
</feature>
<evidence type="ECO:0000313" key="4">
    <source>
        <dbReference type="EMBL" id="GIH02688.1"/>
    </source>
</evidence>
<dbReference type="PANTHER" id="PTHR33121:SF70">
    <property type="entry name" value="SIGNALING PROTEIN YKOW"/>
    <property type="match status" value="1"/>
</dbReference>
<dbReference type="InterPro" id="IPR050706">
    <property type="entry name" value="Cyclic-di-GMP_PDE-like"/>
</dbReference>
<accession>A0A8J3Q2I6</accession>
<feature type="transmembrane region" description="Helical" evidence="1">
    <location>
        <begin position="104"/>
        <end position="123"/>
    </location>
</feature>
<evidence type="ECO:0000256" key="1">
    <source>
        <dbReference type="SAM" id="Phobius"/>
    </source>
</evidence>
<feature type="transmembrane region" description="Helical" evidence="1">
    <location>
        <begin position="259"/>
        <end position="278"/>
    </location>
</feature>
<dbReference type="SMART" id="SM00267">
    <property type="entry name" value="GGDEF"/>
    <property type="match status" value="1"/>
</dbReference>
<dbReference type="Gene3D" id="3.20.20.450">
    <property type="entry name" value="EAL domain"/>
    <property type="match status" value="1"/>
</dbReference>
<feature type="transmembrane region" description="Helical" evidence="1">
    <location>
        <begin position="191"/>
        <end position="211"/>
    </location>
</feature>
<feature type="transmembrane region" description="Helical" evidence="1">
    <location>
        <begin position="6"/>
        <end position="28"/>
    </location>
</feature>
<gene>
    <name evidence="4" type="ORF">Rhe02_07550</name>
</gene>